<evidence type="ECO:0000256" key="1">
    <source>
        <dbReference type="ARBA" id="ARBA00004477"/>
    </source>
</evidence>
<gene>
    <name evidence="9" type="ORF">POM88_003221</name>
</gene>
<feature type="transmembrane region" description="Helical" evidence="6">
    <location>
        <begin position="494"/>
        <end position="510"/>
    </location>
</feature>
<keyword evidence="3 6" id="KW-0256">Endoplasmic reticulum</keyword>
<keyword evidence="2 6" id="KW-0812">Transmembrane</keyword>
<comment type="caution">
    <text evidence="9">The sequence shown here is derived from an EMBL/GenBank/DDBJ whole genome shotgun (WGS) entry which is preliminary data.</text>
</comment>
<protein>
    <recommendedName>
        <fullName evidence="6">Reticulon-like protein</fullName>
    </recommendedName>
</protein>
<name>A0AAD8JJ58_9APIA</name>
<feature type="compositionally biased region" description="Acidic residues" evidence="7">
    <location>
        <begin position="376"/>
        <end position="397"/>
    </location>
</feature>
<evidence type="ECO:0000313" key="10">
    <source>
        <dbReference type="Proteomes" id="UP001237642"/>
    </source>
</evidence>
<keyword evidence="10" id="KW-1185">Reference proteome</keyword>
<dbReference type="EMBL" id="JAUIZM010000001">
    <property type="protein sequence ID" value="KAK1403616.1"/>
    <property type="molecule type" value="Genomic_DNA"/>
</dbReference>
<dbReference type="InterPro" id="IPR003388">
    <property type="entry name" value="Reticulon"/>
</dbReference>
<evidence type="ECO:0000256" key="6">
    <source>
        <dbReference type="RuleBase" id="RU363132"/>
    </source>
</evidence>
<organism evidence="9 10">
    <name type="scientific">Heracleum sosnowskyi</name>
    <dbReference type="NCBI Taxonomy" id="360622"/>
    <lineage>
        <taxon>Eukaryota</taxon>
        <taxon>Viridiplantae</taxon>
        <taxon>Streptophyta</taxon>
        <taxon>Embryophyta</taxon>
        <taxon>Tracheophyta</taxon>
        <taxon>Spermatophyta</taxon>
        <taxon>Magnoliopsida</taxon>
        <taxon>eudicotyledons</taxon>
        <taxon>Gunneridae</taxon>
        <taxon>Pentapetalae</taxon>
        <taxon>asterids</taxon>
        <taxon>campanulids</taxon>
        <taxon>Apiales</taxon>
        <taxon>Apiaceae</taxon>
        <taxon>Apioideae</taxon>
        <taxon>apioid superclade</taxon>
        <taxon>Tordylieae</taxon>
        <taxon>Tordyliinae</taxon>
        <taxon>Heracleum</taxon>
    </lineage>
</organism>
<evidence type="ECO:0000313" key="9">
    <source>
        <dbReference type="EMBL" id="KAK1403616.1"/>
    </source>
</evidence>
<reference evidence="9" key="1">
    <citation type="submission" date="2023-02" db="EMBL/GenBank/DDBJ databases">
        <title>Genome of toxic invasive species Heracleum sosnowskyi carries increased number of genes despite the absence of recent whole-genome duplications.</title>
        <authorList>
            <person name="Schelkunov M."/>
            <person name="Shtratnikova V."/>
            <person name="Makarenko M."/>
            <person name="Klepikova A."/>
            <person name="Omelchenko D."/>
            <person name="Novikova G."/>
            <person name="Obukhova E."/>
            <person name="Bogdanov V."/>
            <person name="Penin A."/>
            <person name="Logacheva M."/>
        </authorList>
    </citation>
    <scope>NUCLEOTIDE SEQUENCE</scope>
    <source>
        <strain evidence="9">Hsosn_3</strain>
        <tissue evidence="9">Leaf</tissue>
    </source>
</reference>
<evidence type="ECO:0000256" key="5">
    <source>
        <dbReference type="ARBA" id="ARBA00023136"/>
    </source>
</evidence>
<reference evidence="9" key="2">
    <citation type="submission" date="2023-05" db="EMBL/GenBank/DDBJ databases">
        <authorList>
            <person name="Schelkunov M.I."/>
        </authorList>
    </citation>
    <scope>NUCLEOTIDE SEQUENCE</scope>
    <source>
        <strain evidence="9">Hsosn_3</strain>
        <tissue evidence="9">Leaf</tissue>
    </source>
</reference>
<feature type="region of interest" description="Disordered" evidence="7">
    <location>
        <begin position="705"/>
        <end position="757"/>
    </location>
</feature>
<feature type="compositionally biased region" description="Basic and acidic residues" evidence="7">
    <location>
        <begin position="299"/>
        <end position="308"/>
    </location>
</feature>
<evidence type="ECO:0000256" key="2">
    <source>
        <dbReference type="ARBA" id="ARBA00022692"/>
    </source>
</evidence>
<dbReference type="PROSITE" id="PS50845">
    <property type="entry name" value="RETICULON"/>
    <property type="match status" value="1"/>
</dbReference>
<feature type="region of interest" description="Disordered" evidence="7">
    <location>
        <begin position="430"/>
        <end position="460"/>
    </location>
</feature>
<feature type="region of interest" description="Disordered" evidence="7">
    <location>
        <begin position="153"/>
        <end position="274"/>
    </location>
</feature>
<feature type="compositionally biased region" description="Basic and acidic residues" evidence="7">
    <location>
        <begin position="216"/>
        <end position="228"/>
    </location>
</feature>
<dbReference type="GO" id="GO:0005789">
    <property type="term" value="C:endoplasmic reticulum membrane"/>
    <property type="evidence" value="ECO:0007669"/>
    <property type="project" value="UniProtKB-SubCell"/>
</dbReference>
<comment type="subcellular location">
    <subcellularLocation>
        <location evidence="1 6">Endoplasmic reticulum membrane</location>
        <topology evidence="1 6">Multi-pass membrane protein</topology>
    </subcellularLocation>
</comment>
<dbReference type="PANTHER" id="PTHR46626">
    <property type="entry name" value="RETICULON-LIKE PROTEIN B17"/>
    <property type="match status" value="1"/>
</dbReference>
<feature type="transmembrane region" description="Helical" evidence="6">
    <location>
        <begin position="516"/>
        <end position="536"/>
    </location>
</feature>
<feature type="compositionally biased region" description="Low complexity" evidence="7">
    <location>
        <begin position="731"/>
        <end position="745"/>
    </location>
</feature>
<feature type="compositionally biased region" description="Polar residues" evidence="7">
    <location>
        <begin position="361"/>
        <end position="373"/>
    </location>
</feature>
<accession>A0AAD8JJ58</accession>
<keyword evidence="4 6" id="KW-1133">Transmembrane helix</keyword>
<feature type="compositionally biased region" description="Basic and acidic residues" evidence="7">
    <location>
        <begin position="153"/>
        <end position="168"/>
    </location>
</feature>
<feature type="domain" description="Reticulon" evidence="8">
    <location>
        <begin position="482"/>
        <end position="648"/>
    </location>
</feature>
<dbReference type="AlphaFoldDB" id="A0AAD8JJ58"/>
<feature type="transmembrane region" description="Helical" evidence="6">
    <location>
        <begin position="594"/>
        <end position="614"/>
    </location>
</feature>
<proteinExistence type="predicted"/>
<sequence>MKFDKVNGVVKVVNGDHESQSTVKDICIADKSNDGATQVYKRVRPKQGLDATSGKRRTWRTETSKVLDANPVEITRQGSGLSNSNMEDQCKDLSVSVDETEKSPSELSEKLDEQCRELSVSVDGIKRSPVKVLRQNSEVSKSVDGKCKELSASKRSEWSKNLDEKTKELSVSADGIKKSPAKIKKTRSELSKELSVSVDGVEKSPPVRGIRTRAMSQKESKGPGDGMDRSSVQLRKVKSALSKASSVGNESNAGLRKTRSEAGKDSNVPGNCSEGISSQLIKFESISDKIVGDSSRILSADETRRMSTESEGSQSEPSELYDETKKDLDESAVGIKKSPTDIAESNCQELIEYEEKNMTSNLGNSSLIKSPTNVEVTDDEDDWDEELEEESDEEVETETIKKSIDVIEIGIPEQKAKKIVIEEKKIPESNLRSAPTSTTVKKQTTPVAVHPRTVSKPTKTEPIPVADGYCSVAKRHSKLQSLVDLVMWRDASKSAFIFGLGTFVILSSSYTTDLNISLISVLSYVGLIYLAVTFLFRSLVHRREVLDEDETGQEYVFGVEEAMWLLKMFLPYINEFLLKLRALFSGDPATTMKLAVLLFVLARCGSSITIWKMAKLGFFGAFTVPKICSSYSPQLSAFGKFWIGRVRDAWESCSQKKAVGFIIFTLIWNLSSVVARIWAVFMVFVAFKYYQQSLRGEEEDWIKDEDEEGISGRSSSSLALDEEKKKNNSKQIIGGRTRRQGPGPTLLETKKQNKPIS</sequence>
<feature type="transmembrane region" description="Helical" evidence="6">
    <location>
        <begin position="658"/>
        <end position="687"/>
    </location>
</feature>
<keyword evidence="5 6" id="KW-0472">Membrane</keyword>
<dbReference type="InterPro" id="IPR044647">
    <property type="entry name" value="RTNLB17/18/21"/>
</dbReference>
<dbReference type="PANTHER" id="PTHR46626:SF1">
    <property type="entry name" value="RETICULON-LIKE PROTEIN B21"/>
    <property type="match status" value="1"/>
</dbReference>
<dbReference type="Proteomes" id="UP001237642">
    <property type="component" value="Unassembled WGS sequence"/>
</dbReference>
<evidence type="ECO:0000256" key="4">
    <source>
        <dbReference type="ARBA" id="ARBA00022989"/>
    </source>
</evidence>
<feature type="region of interest" description="Disordered" evidence="7">
    <location>
        <begin position="292"/>
        <end position="327"/>
    </location>
</feature>
<dbReference type="Pfam" id="PF02453">
    <property type="entry name" value="Reticulon"/>
    <property type="match status" value="1"/>
</dbReference>
<evidence type="ECO:0000256" key="7">
    <source>
        <dbReference type="SAM" id="MobiDB-lite"/>
    </source>
</evidence>
<feature type="region of interest" description="Disordered" evidence="7">
    <location>
        <begin position="361"/>
        <end position="398"/>
    </location>
</feature>
<feature type="compositionally biased region" description="Polar residues" evidence="7">
    <location>
        <begin position="430"/>
        <end position="446"/>
    </location>
</feature>
<evidence type="ECO:0000256" key="3">
    <source>
        <dbReference type="ARBA" id="ARBA00022824"/>
    </source>
</evidence>
<evidence type="ECO:0000259" key="8">
    <source>
        <dbReference type="PROSITE" id="PS50845"/>
    </source>
</evidence>